<feature type="region of interest" description="Disordered" evidence="1">
    <location>
        <begin position="438"/>
        <end position="558"/>
    </location>
</feature>
<name>A0A6A6IUB7_9PLEO</name>
<accession>A0A6A6IUB7</accession>
<dbReference type="OrthoDB" id="5423516at2759"/>
<reference evidence="2" key="1">
    <citation type="journal article" date="2020" name="Stud. Mycol.">
        <title>101 Dothideomycetes genomes: a test case for predicting lifestyles and emergence of pathogens.</title>
        <authorList>
            <person name="Haridas S."/>
            <person name="Albert R."/>
            <person name="Binder M."/>
            <person name="Bloem J."/>
            <person name="Labutti K."/>
            <person name="Salamov A."/>
            <person name="Andreopoulos B."/>
            <person name="Baker S."/>
            <person name="Barry K."/>
            <person name="Bills G."/>
            <person name="Bluhm B."/>
            <person name="Cannon C."/>
            <person name="Castanera R."/>
            <person name="Culley D."/>
            <person name="Daum C."/>
            <person name="Ezra D."/>
            <person name="Gonzalez J."/>
            <person name="Henrissat B."/>
            <person name="Kuo A."/>
            <person name="Liang C."/>
            <person name="Lipzen A."/>
            <person name="Lutzoni F."/>
            <person name="Magnuson J."/>
            <person name="Mondo S."/>
            <person name="Nolan M."/>
            <person name="Ohm R."/>
            <person name="Pangilinan J."/>
            <person name="Park H.-J."/>
            <person name="Ramirez L."/>
            <person name="Alfaro M."/>
            <person name="Sun H."/>
            <person name="Tritt A."/>
            <person name="Yoshinaga Y."/>
            <person name="Zwiers L.-H."/>
            <person name="Turgeon B."/>
            <person name="Goodwin S."/>
            <person name="Spatafora J."/>
            <person name="Crous P."/>
            <person name="Grigoriev I."/>
        </authorList>
    </citation>
    <scope>NUCLEOTIDE SEQUENCE</scope>
    <source>
        <strain evidence="2">CBS 122368</strain>
    </source>
</reference>
<dbReference type="AlphaFoldDB" id="A0A6A6IUB7"/>
<feature type="compositionally biased region" description="Polar residues" evidence="1">
    <location>
        <begin position="584"/>
        <end position="593"/>
    </location>
</feature>
<feature type="compositionally biased region" description="Polar residues" evidence="1">
    <location>
        <begin position="481"/>
        <end position="498"/>
    </location>
</feature>
<organism evidence="2 3">
    <name type="scientific">Trematosphaeria pertusa</name>
    <dbReference type="NCBI Taxonomy" id="390896"/>
    <lineage>
        <taxon>Eukaryota</taxon>
        <taxon>Fungi</taxon>
        <taxon>Dikarya</taxon>
        <taxon>Ascomycota</taxon>
        <taxon>Pezizomycotina</taxon>
        <taxon>Dothideomycetes</taxon>
        <taxon>Pleosporomycetidae</taxon>
        <taxon>Pleosporales</taxon>
        <taxon>Massarineae</taxon>
        <taxon>Trematosphaeriaceae</taxon>
        <taxon>Trematosphaeria</taxon>
    </lineage>
</organism>
<dbReference type="Proteomes" id="UP000800094">
    <property type="component" value="Unassembled WGS sequence"/>
</dbReference>
<feature type="compositionally biased region" description="Polar residues" evidence="1">
    <location>
        <begin position="681"/>
        <end position="690"/>
    </location>
</feature>
<keyword evidence="3" id="KW-1185">Reference proteome</keyword>
<feature type="region of interest" description="Disordered" evidence="1">
    <location>
        <begin position="904"/>
        <end position="977"/>
    </location>
</feature>
<proteinExistence type="predicted"/>
<evidence type="ECO:0000313" key="3">
    <source>
        <dbReference type="Proteomes" id="UP000800094"/>
    </source>
</evidence>
<feature type="compositionally biased region" description="Basic and acidic residues" evidence="1">
    <location>
        <begin position="920"/>
        <end position="971"/>
    </location>
</feature>
<dbReference type="PANTHER" id="PTHR36223">
    <property type="entry name" value="BETA-LACTAMASE-TYPE TRANSPEPTIDASE FOLD DOMAIN CONTAINING PROTEIN"/>
    <property type="match status" value="1"/>
</dbReference>
<protein>
    <submittedName>
        <fullName evidence="2">Uncharacterized protein</fullName>
    </submittedName>
</protein>
<dbReference type="RefSeq" id="XP_033688516.1">
    <property type="nucleotide sequence ID" value="XM_033832835.1"/>
</dbReference>
<gene>
    <name evidence="2" type="ORF">BU26DRAFT_560807</name>
</gene>
<evidence type="ECO:0000313" key="2">
    <source>
        <dbReference type="EMBL" id="KAF2253512.1"/>
    </source>
</evidence>
<feature type="region of interest" description="Disordered" evidence="1">
    <location>
        <begin position="339"/>
        <end position="386"/>
    </location>
</feature>
<dbReference type="PANTHER" id="PTHR36223:SF1">
    <property type="entry name" value="TRANSCRIPTION ELONGATION FACTOR EAF N-TERMINAL DOMAIN-CONTAINING PROTEIN"/>
    <property type="match status" value="1"/>
</dbReference>
<feature type="region of interest" description="Disordered" evidence="1">
    <location>
        <begin position="221"/>
        <end position="296"/>
    </location>
</feature>
<sequence>MPSLKDLHCFIELSGSQKRLQEFGTHYGDGLVETFVAVPSDPQPFAVRLSSSSFIAPGLAMYVFIDGVYQCNRNRQDLKLKKPPDRRSLVDFCVRQKEEKQKDGSMIARDWRFEKLNIASANDAPDNCSQNILENIGCIEVIVLRCAGLRNAKSASAEAKPQAMNLDGANDIPDHLFGLDGQPRERSGYFGGPVYDDREWREIRGRGYPSAGYGTPITVVGTRGPAPSVQQQSAAGSAGNYSQTQWRGTGGVSPALASHLGIPSPGYQYGTGPIPRQSVESVKGSEGPPRKTTAPNVPLDAQMLDEMLTKAVKRGVEESRRKGAPSQILSERNIATSVASNHPPGAWPLSPFGPLSPPSLKQETVVKSPPTDTAHHSHVSAPQGTTWGGYAAPTAVGSHISWAQPARTTALTEISGSNAWSSPQASAWDSWDTTAETWETKDNGWDQPNRRRGRTEVSSAWDAPEVRSTLDNEGWAFLSAPSDTDSSWSEGQSTVRPQSSITAIISTAPAPAPTIKSHQTRSQKESTRVSRSRSTAPPPTWGCAVPPEARGHGSSTSVIAMPPAFSVAPQEFQRVTGKGEGNNRAWSPPSSWGTAKDDEAVVGWGNDDATYQTDFWNNDPSAWRDIGIGEKTKQSQSSRGESGDWGGADHAQDTAWGPKEDGTSENRRRGTNNETKEVEDSGNSWGTTEDSWGKKDGRADGNGWGSANNGWHNSNDKKDDKNAWANDNGWANLNPTTKSESNPWDAPAKSTKPSKSRLSKYRQLRSALPSNAPKPHWKFPPPPSEKKLYPIPEHLDAVPAEPLYKISKEEAQKKGVQHQVRAGKGMRYGHTVGRPEYVDSLDKPYAVFRFKYRSRPVLKRMFGADVVADAEPSPSPSADDKEKLKQLPQDQLIDSLLKLQTKLAQKEKKSVRSPGTEIVGRFRTEDWVKQHSREASEKGKSEKTGKPEGEKDDDGWGKKGDDNGWGKKDDGGWGGNW</sequence>
<feature type="region of interest" description="Disordered" evidence="1">
    <location>
        <begin position="575"/>
        <end position="789"/>
    </location>
</feature>
<feature type="compositionally biased region" description="Basic and acidic residues" evidence="1">
    <location>
        <begin position="658"/>
        <end position="668"/>
    </location>
</feature>
<feature type="compositionally biased region" description="Low complexity" evidence="1">
    <location>
        <begin position="499"/>
        <end position="515"/>
    </location>
</feature>
<dbReference type="GeneID" id="54586165"/>
<dbReference type="EMBL" id="ML987191">
    <property type="protein sequence ID" value="KAF2253512.1"/>
    <property type="molecule type" value="Genomic_DNA"/>
</dbReference>
<evidence type="ECO:0000256" key="1">
    <source>
        <dbReference type="SAM" id="MobiDB-lite"/>
    </source>
</evidence>
<feature type="compositionally biased region" description="Basic residues" evidence="1">
    <location>
        <begin position="752"/>
        <end position="763"/>
    </location>
</feature>
<feature type="compositionally biased region" description="Polar residues" evidence="1">
    <location>
        <begin position="228"/>
        <end position="247"/>
    </location>
</feature>
<feature type="compositionally biased region" description="Low complexity" evidence="1">
    <location>
        <begin position="723"/>
        <end position="734"/>
    </location>
</feature>
<feature type="region of interest" description="Disordered" evidence="1">
    <location>
        <begin position="868"/>
        <end position="889"/>
    </location>
</feature>
<feature type="compositionally biased region" description="Polar residues" evidence="1">
    <location>
        <begin position="609"/>
        <end position="620"/>
    </location>
</feature>